<evidence type="ECO:0000256" key="1">
    <source>
        <dbReference type="SAM" id="MobiDB-lite"/>
    </source>
</evidence>
<dbReference type="OrthoDB" id="128576at2759"/>
<gene>
    <name evidence="2" type="ORF">PR002_g29111</name>
</gene>
<protein>
    <recommendedName>
        <fullName evidence="4">OTU domain-containing protein</fullName>
    </recommendedName>
</protein>
<dbReference type="AlphaFoldDB" id="A0A6A3H3D7"/>
<feature type="region of interest" description="Disordered" evidence="1">
    <location>
        <begin position="502"/>
        <end position="549"/>
    </location>
</feature>
<dbReference type="EMBL" id="QXFU01005535">
    <property type="protein sequence ID" value="KAE8963991.1"/>
    <property type="molecule type" value="Genomic_DNA"/>
</dbReference>
<reference evidence="2 3" key="1">
    <citation type="submission" date="2018-09" db="EMBL/GenBank/DDBJ databases">
        <title>Genomic investigation of the strawberry pathogen Phytophthora fragariae indicates pathogenicity is determined by transcriptional variation in three key races.</title>
        <authorList>
            <person name="Adams T.M."/>
            <person name="Armitage A.D."/>
            <person name="Sobczyk M.K."/>
            <person name="Bates H.J."/>
            <person name="Dunwell J.M."/>
            <person name="Nellist C.F."/>
            <person name="Harrison R.J."/>
        </authorList>
    </citation>
    <scope>NUCLEOTIDE SEQUENCE [LARGE SCALE GENOMIC DNA]</scope>
    <source>
        <strain evidence="2 3">SCRP324</strain>
    </source>
</reference>
<feature type="compositionally biased region" description="Basic residues" evidence="1">
    <location>
        <begin position="282"/>
        <end position="298"/>
    </location>
</feature>
<organism evidence="2 3">
    <name type="scientific">Phytophthora rubi</name>
    <dbReference type="NCBI Taxonomy" id="129364"/>
    <lineage>
        <taxon>Eukaryota</taxon>
        <taxon>Sar</taxon>
        <taxon>Stramenopiles</taxon>
        <taxon>Oomycota</taxon>
        <taxon>Peronosporomycetes</taxon>
        <taxon>Peronosporales</taxon>
        <taxon>Peronosporaceae</taxon>
        <taxon>Phytophthora</taxon>
    </lineage>
</organism>
<proteinExistence type="predicted"/>
<evidence type="ECO:0000313" key="3">
    <source>
        <dbReference type="Proteomes" id="UP000435112"/>
    </source>
</evidence>
<feature type="region of interest" description="Disordered" evidence="1">
    <location>
        <begin position="356"/>
        <end position="391"/>
    </location>
</feature>
<dbReference type="Proteomes" id="UP000435112">
    <property type="component" value="Unassembled WGS sequence"/>
</dbReference>
<feature type="compositionally biased region" description="Polar residues" evidence="1">
    <location>
        <begin position="502"/>
        <end position="511"/>
    </location>
</feature>
<feature type="region of interest" description="Disordered" evidence="1">
    <location>
        <begin position="259"/>
        <end position="338"/>
    </location>
</feature>
<comment type="caution">
    <text evidence="2">The sequence shown here is derived from an EMBL/GenBank/DDBJ whole genome shotgun (WGS) entry which is preliminary data.</text>
</comment>
<feature type="compositionally biased region" description="Basic and acidic residues" evidence="1">
    <location>
        <begin position="517"/>
        <end position="526"/>
    </location>
</feature>
<feature type="compositionally biased region" description="Polar residues" evidence="1">
    <location>
        <begin position="441"/>
        <end position="455"/>
    </location>
</feature>
<evidence type="ECO:0000313" key="2">
    <source>
        <dbReference type="EMBL" id="KAE8963991.1"/>
    </source>
</evidence>
<evidence type="ECO:0008006" key="4">
    <source>
        <dbReference type="Google" id="ProtNLM"/>
    </source>
</evidence>
<sequence length="748" mass="82713">MPRNAAHAVIFRELFMANTDRNTGQKMMRAFQRDVKRISYDGVQTITAVYYTRAAADRWTDKALLLQKAVIVLRNTHRKASDAGTGSYTPAQLELQYAIRVYGAEKLGLAATRRIFAQIEEAKILDVEYARKQSTEIYDNRYLTVRFAQRDCPDTLKGVARIKMGPHYLAIHHFQQHLRRPCTRCLGLRHGASKCTTSNAKLMMVKARATRTVEGNCEAVQTVSIHAYRAQSAEELIQLLIANTPQSPTTTLQLLKDAQQDNAQHQIEPVGGAKAGDGFKTHGPRRSKAAKAKARKAKREATASGQPATTKIEDNAGPGTLNTGSSEPTILGNLEYKRRQQPRRFERFQRAEALGRYEALAESESDSDEDGRSEMDVDTGTGGTSDEEAPYAYSGTTRGSDAAEFAVGSRKQDTETMVENTMTELLAGDVHMVEVSATDTADHGSTVTQEVTSSLRPKFSHTRKVTAKMNKKQRASSAGVGLQDGAIKGMQVSMANYMQRQTVVSTPSTPENPGDNRYGRTEREDSIIPTTPDSQEEFTMGEPHAGTAAGDCDLPVQLGQWLASFQGHEVQVAANGHCAFLAILASNINHSGPEMKNTPEVIRDATDLKWYVYSLMMANLRKDVALKLVDPIHECSTINPGQPRYETEQGATAALYAHYDDARQRSASKTVPVSSWAGPHELRAMAQYLREPIVVFDVAASKDAHVQRYGYSQHRMEDGTDHESGNYTALTDREATEYLRNCWALHSW</sequence>
<feature type="compositionally biased region" description="Basic residues" evidence="1">
    <location>
        <begin position="458"/>
        <end position="474"/>
    </location>
</feature>
<feature type="region of interest" description="Disordered" evidence="1">
    <location>
        <begin position="441"/>
        <end position="480"/>
    </location>
</feature>
<name>A0A6A3H3D7_9STRA</name>
<accession>A0A6A3H3D7</accession>